<dbReference type="AlphaFoldDB" id="A0A9N9KEM9"/>
<dbReference type="EMBL" id="CAJVPZ010100381">
    <property type="protein sequence ID" value="CAG8821329.1"/>
    <property type="molecule type" value="Genomic_DNA"/>
</dbReference>
<organism evidence="1 2">
    <name type="scientific">Racocetra fulgida</name>
    <dbReference type="NCBI Taxonomy" id="60492"/>
    <lineage>
        <taxon>Eukaryota</taxon>
        <taxon>Fungi</taxon>
        <taxon>Fungi incertae sedis</taxon>
        <taxon>Mucoromycota</taxon>
        <taxon>Glomeromycotina</taxon>
        <taxon>Glomeromycetes</taxon>
        <taxon>Diversisporales</taxon>
        <taxon>Gigasporaceae</taxon>
        <taxon>Racocetra</taxon>
    </lineage>
</organism>
<keyword evidence="2" id="KW-1185">Reference proteome</keyword>
<evidence type="ECO:0000313" key="2">
    <source>
        <dbReference type="Proteomes" id="UP000789396"/>
    </source>
</evidence>
<feature type="non-terminal residue" evidence="1">
    <location>
        <position position="1"/>
    </location>
</feature>
<gene>
    <name evidence="1" type="ORF">RFULGI_LOCUS19674</name>
</gene>
<comment type="caution">
    <text evidence="1">The sequence shown here is derived from an EMBL/GenBank/DDBJ whole genome shotgun (WGS) entry which is preliminary data.</text>
</comment>
<accession>A0A9N9KEM9</accession>
<proteinExistence type="predicted"/>
<dbReference type="OrthoDB" id="2375827at2759"/>
<name>A0A9N9KEM9_9GLOM</name>
<dbReference type="Proteomes" id="UP000789396">
    <property type="component" value="Unassembled WGS sequence"/>
</dbReference>
<reference evidence="1" key="1">
    <citation type="submission" date="2021-06" db="EMBL/GenBank/DDBJ databases">
        <authorList>
            <person name="Kallberg Y."/>
            <person name="Tangrot J."/>
            <person name="Rosling A."/>
        </authorList>
    </citation>
    <scope>NUCLEOTIDE SEQUENCE</scope>
    <source>
        <strain evidence="1">IN212</strain>
    </source>
</reference>
<sequence length="41" mass="4602">DLGSKCLIITYEIAKKFGFIKDKSLSNITDKAVFNIVKQVL</sequence>
<evidence type="ECO:0000313" key="1">
    <source>
        <dbReference type="EMBL" id="CAG8821329.1"/>
    </source>
</evidence>
<protein>
    <submittedName>
        <fullName evidence="1">15430_t:CDS:1</fullName>
    </submittedName>
</protein>
<feature type="non-terminal residue" evidence="1">
    <location>
        <position position="41"/>
    </location>
</feature>